<dbReference type="SUPFAM" id="SSF55681">
    <property type="entry name" value="Class II aaRS and biotin synthetases"/>
    <property type="match status" value="1"/>
</dbReference>
<accession>A0A2N6SD15</accession>
<dbReference type="GO" id="GO:0009249">
    <property type="term" value="P:protein lipoylation"/>
    <property type="evidence" value="ECO:0007669"/>
    <property type="project" value="UniProtKB-ARBA"/>
</dbReference>
<evidence type="ECO:0000313" key="3">
    <source>
        <dbReference type="Proteomes" id="UP000235670"/>
    </source>
</evidence>
<dbReference type="GO" id="GO:0140096">
    <property type="term" value="F:catalytic activity, acting on a protein"/>
    <property type="evidence" value="ECO:0007669"/>
    <property type="project" value="UniProtKB-ARBA"/>
</dbReference>
<evidence type="ECO:0000313" key="2">
    <source>
        <dbReference type="EMBL" id="PMC51845.1"/>
    </source>
</evidence>
<protein>
    <submittedName>
        <fullName evidence="2">Lipoate--protein ligase family protein</fullName>
    </submittedName>
</protein>
<dbReference type="PROSITE" id="PS51733">
    <property type="entry name" value="BPL_LPL_CATALYTIC"/>
    <property type="match status" value="1"/>
</dbReference>
<dbReference type="InterPro" id="IPR045864">
    <property type="entry name" value="aa-tRNA-synth_II/BPL/LPL"/>
</dbReference>
<dbReference type="EMBL" id="PNGT01000009">
    <property type="protein sequence ID" value="PMC51845.1"/>
    <property type="molecule type" value="Genomic_DNA"/>
</dbReference>
<keyword evidence="2" id="KW-0436">Ligase</keyword>
<proteinExistence type="predicted"/>
<gene>
    <name evidence="2" type="ORF">CJ218_07540</name>
</gene>
<dbReference type="RefSeq" id="WP_102190152.1">
    <property type="nucleotide sequence ID" value="NZ_PNGT01000009.1"/>
</dbReference>
<dbReference type="InterPro" id="IPR050664">
    <property type="entry name" value="Octanoyltrans_LipM/LipL"/>
</dbReference>
<sequence>MLELIKNKKVNIYTNLNGNNPLIPIATDELFLRQPLTSNECILHIHSLENSAILGTPDTRVPYFKEALDSFYNNNLIPAVRNIGGLGIIADTGVISFSIIMKINPSTFSLNVGYNLMTEFIKEIFPEVSSKIQAVEISNSYCPGDFDLSIDGKKFAGIAQRKVKENVVVSIYLSLFGNQQNRTRIMKEYYKAGLKDQEIKYKYPKIDINCMDTLENLLNKSLTTKELLERMLRVLHSLNCEIEKGNYSNEMIENYEEIFKQTKQRNNKLLHGE</sequence>
<name>A0A2N6SD15_9BACL</name>
<dbReference type="PANTHER" id="PTHR43679">
    <property type="entry name" value="OCTANOYLTRANSFERASE LIPM-RELATED"/>
    <property type="match status" value="1"/>
</dbReference>
<evidence type="ECO:0000259" key="1">
    <source>
        <dbReference type="PROSITE" id="PS51733"/>
    </source>
</evidence>
<feature type="domain" description="BPL/LPL catalytic" evidence="1">
    <location>
        <begin position="35"/>
        <end position="222"/>
    </location>
</feature>
<dbReference type="GO" id="GO:0016740">
    <property type="term" value="F:transferase activity"/>
    <property type="evidence" value="ECO:0007669"/>
    <property type="project" value="UniProtKB-ARBA"/>
</dbReference>
<reference evidence="2 3" key="1">
    <citation type="submission" date="2017-09" db="EMBL/GenBank/DDBJ databases">
        <title>Bacterial strain isolated from the female urinary microbiota.</title>
        <authorList>
            <person name="Thomas-White K."/>
            <person name="Kumar N."/>
            <person name="Forster S."/>
            <person name="Putonti C."/>
            <person name="Lawley T."/>
            <person name="Wolfe A.J."/>
        </authorList>
    </citation>
    <scope>NUCLEOTIDE SEQUENCE [LARGE SCALE GENOMIC DNA]</scope>
    <source>
        <strain evidence="2 3">UMB0186</strain>
    </source>
</reference>
<dbReference type="InterPro" id="IPR004143">
    <property type="entry name" value="BPL_LPL_catalytic"/>
</dbReference>
<comment type="caution">
    <text evidence="2">The sequence shown here is derived from an EMBL/GenBank/DDBJ whole genome shotgun (WGS) entry which is preliminary data.</text>
</comment>
<organism evidence="2 3">
    <name type="scientific">Gemella sanguinis</name>
    <dbReference type="NCBI Taxonomy" id="84135"/>
    <lineage>
        <taxon>Bacteria</taxon>
        <taxon>Bacillati</taxon>
        <taxon>Bacillota</taxon>
        <taxon>Bacilli</taxon>
        <taxon>Bacillales</taxon>
        <taxon>Gemellaceae</taxon>
        <taxon>Gemella</taxon>
    </lineage>
</organism>
<dbReference type="PANTHER" id="PTHR43679:SF2">
    <property type="entry name" value="OCTANOYL-[GCVH]:PROTEIN N-OCTANOYLTRANSFERASE"/>
    <property type="match status" value="1"/>
</dbReference>
<dbReference type="AlphaFoldDB" id="A0A2N6SD15"/>
<dbReference type="OrthoDB" id="2080934at2"/>
<dbReference type="Proteomes" id="UP000235670">
    <property type="component" value="Unassembled WGS sequence"/>
</dbReference>
<dbReference type="GO" id="GO:0016874">
    <property type="term" value="F:ligase activity"/>
    <property type="evidence" value="ECO:0007669"/>
    <property type="project" value="UniProtKB-KW"/>
</dbReference>
<dbReference type="STRING" id="84135.GCA_001052115_01355"/>
<dbReference type="Pfam" id="PF21948">
    <property type="entry name" value="LplA-B_cat"/>
    <property type="match status" value="1"/>
</dbReference>
<dbReference type="Gene3D" id="3.30.930.10">
    <property type="entry name" value="Bira Bifunctional Protein, Domain 2"/>
    <property type="match status" value="1"/>
</dbReference>